<accession>A0A1M6LUF6</accession>
<feature type="transmembrane region" description="Helical" evidence="1">
    <location>
        <begin position="83"/>
        <end position="102"/>
    </location>
</feature>
<name>A0A1M6LUF6_9CLOT</name>
<dbReference type="EMBL" id="FQZO01000007">
    <property type="protein sequence ID" value="SHJ74775.1"/>
    <property type="molecule type" value="Genomic_DNA"/>
</dbReference>
<evidence type="ECO:0000313" key="2">
    <source>
        <dbReference type="EMBL" id="SHJ74775.1"/>
    </source>
</evidence>
<sequence>MGKEKPILCEICYDEITDTKELLIMATTPLHKECYERKYQDIKWYDKFFSSNIPSNGIYGIVELIIINLIFIIFLFIFGIKYWPLALGLMILTIYIRFYGWFKYERPLKKKEKLSVNDVYREKNYNIFKVIKDVLTANFKIYIGIIVGGLIADAIGYLIVQFIIFLF</sequence>
<dbReference type="Proteomes" id="UP000184080">
    <property type="component" value="Unassembled WGS sequence"/>
</dbReference>
<feature type="transmembrane region" description="Helical" evidence="1">
    <location>
        <begin position="57"/>
        <end position="77"/>
    </location>
</feature>
<gene>
    <name evidence="2" type="ORF">SAMN05444401_3785</name>
</gene>
<feature type="transmembrane region" description="Helical" evidence="1">
    <location>
        <begin position="141"/>
        <end position="166"/>
    </location>
</feature>
<organism evidence="2 3">
    <name type="scientific">Clostridium amylolyticum</name>
    <dbReference type="NCBI Taxonomy" id="1121298"/>
    <lineage>
        <taxon>Bacteria</taxon>
        <taxon>Bacillati</taxon>
        <taxon>Bacillota</taxon>
        <taxon>Clostridia</taxon>
        <taxon>Eubacteriales</taxon>
        <taxon>Clostridiaceae</taxon>
        <taxon>Clostridium</taxon>
    </lineage>
</organism>
<dbReference type="STRING" id="1121298.SAMN05444401_3785"/>
<evidence type="ECO:0000313" key="3">
    <source>
        <dbReference type="Proteomes" id="UP000184080"/>
    </source>
</evidence>
<protein>
    <submittedName>
        <fullName evidence="2">Uncharacterized protein</fullName>
    </submittedName>
</protein>
<keyword evidence="1" id="KW-0812">Transmembrane</keyword>
<keyword evidence="1" id="KW-0472">Membrane</keyword>
<proteinExistence type="predicted"/>
<reference evidence="2 3" key="1">
    <citation type="submission" date="2016-11" db="EMBL/GenBank/DDBJ databases">
        <authorList>
            <person name="Jaros S."/>
            <person name="Januszkiewicz K."/>
            <person name="Wedrychowicz H."/>
        </authorList>
    </citation>
    <scope>NUCLEOTIDE SEQUENCE [LARGE SCALE GENOMIC DNA]</scope>
    <source>
        <strain evidence="2 3">DSM 21864</strain>
    </source>
</reference>
<dbReference type="AlphaFoldDB" id="A0A1M6LUF6"/>
<keyword evidence="3" id="KW-1185">Reference proteome</keyword>
<keyword evidence="1" id="KW-1133">Transmembrane helix</keyword>
<dbReference type="RefSeq" id="WP_073010422.1">
    <property type="nucleotide sequence ID" value="NZ_FQZO01000007.1"/>
</dbReference>
<evidence type="ECO:0000256" key="1">
    <source>
        <dbReference type="SAM" id="Phobius"/>
    </source>
</evidence>